<dbReference type="Proteomes" id="UP000789831">
    <property type="component" value="Unassembled WGS sequence"/>
</dbReference>
<dbReference type="AlphaFoldDB" id="A0A9N9DXW4"/>
<evidence type="ECO:0000313" key="1">
    <source>
        <dbReference type="EMBL" id="CAG8656668.1"/>
    </source>
</evidence>
<proteinExistence type="predicted"/>
<evidence type="ECO:0000313" key="2">
    <source>
        <dbReference type="Proteomes" id="UP000789831"/>
    </source>
</evidence>
<comment type="caution">
    <text evidence="1">The sequence shown here is derived from an EMBL/GenBank/DDBJ whole genome shotgun (WGS) entry which is preliminary data.</text>
</comment>
<reference evidence="1" key="1">
    <citation type="submission" date="2021-06" db="EMBL/GenBank/DDBJ databases">
        <authorList>
            <person name="Kallberg Y."/>
            <person name="Tangrot J."/>
            <person name="Rosling A."/>
        </authorList>
    </citation>
    <scope>NUCLEOTIDE SEQUENCE</scope>
    <source>
        <strain evidence="1">MT106</strain>
    </source>
</reference>
<organism evidence="1 2">
    <name type="scientific">Ambispora gerdemannii</name>
    <dbReference type="NCBI Taxonomy" id="144530"/>
    <lineage>
        <taxon>Eukaryota</taxon>
        <taxon>Fungi</taxon>
        <taxon>Fungi incertae sedis</taxon>
        <taxon>Mucoromycota</taxon>
        <taxon>Glomeromycotina</taxon>
        <taxon>Glomeromycetes</taxon>
        <taxon>Archaeosporales</taxon>
        <taxon>Ambisporaceae</taxon>
        <taxon>Ambispora</taxon>
    </lineage>
</organism>
<dbReference type="EMBL" id="CAJVPL010005301">
    <property type="protein sequence ID" value="CAG8656668.1"/>
    <property type="molecule type" value="Genomic_DNA"/>
</dbReference>
<protein>
    <submittedName>
        <fullName evidence="1">8328_t:CDS:1</fullName>
    </submittedName>
</protein>
<sequence>LIMLQEEWVSIDLETLRELISSLPRCVEKLIRLGRTQCENSGRKLGGNENSG</sequence>
<feature type="non-terminal residue" evidence="1">
    <location>
        <position position="1"/>
    </location>
</feature>
<keyword evidence="2" id="KW-1185">Reference proteome</keyword>
<gene>
    <name evidence="1" type="ORF">AGERDE_LOCUS11629</name>
</gene>
<accession>A0A9N9DXW4</accession>
<name>A0A9N9DXW4_9GLOM</name>